<reference evidence="5 6" key="1">
    <citation type="submission" date="2024-01" db="EMBL/GenBank/DDBJ databases">
        <title>A draft genome for a cacao thread blight-causing isolate of Paramarasmius palmivorus.</title>
        <authorList>
            <person name="Baruah I.K."/>
            <person name="Bukari Y."/>
            <person name="Amoako-Attah I."/>
            <person name="Meinhardt L.W."/>
            <person name="Bailey B.A."/>
            <person name="Cohen S.P."/>
        </authorList>
    </citation>
    <scope>NUCLEOTIDE SEQUENCE [LARGE SCALE GENOMIC DNA]</scope>
    <source>
        <strain evidence="5 6">GH-12</strain>
    </source>
</reference>
<dbReference type="InterPro" id="IPR029058">
    <property type="entry name" value="AB_hydrolase_fold"/>
</dbReference>
<feature type="chain" id="PRO_5043103876" description="Carboxylic ester hydrolase" evidence="3">
    <location>
        <begin position="25"/>
        <end position="538"/>
    </location>
</feature>
<dbReference type="InterPro" id="IPR050309">
    <property type="entry name" value="Type-B_Carboxylest/Lipase"/>
</dbReference>
<organism evidence="5 6">
    <name type="scientific">Paramarasmius palmivorus</name>
    <dbReference type="NCBI Taxonomy" id="297713"/>
    <lineage>
        <taxon>Eukaryota</taxon>
        <taxon>Fungi</taxon>
        <taxon>Dikarya</taxon>
        <taxon>Basidiomycota</taxon>
        <taxon>Agaricomycotina</taxon>
        <taxon>Agaricomycetes</taxon>
        <taxon>Agaricomycetidae</taxon>
        <taxon>Agaricales</taxon>
        <taxon>Marasmiineae</taxon>
        <taxon>Marasmiaceae</taxon>
        <taxon>Paramarasmius</taxon>
    </lineage>
</organism>
<sequence length="538" mass="59451">MTFSAFLTWLSFLSLNHLPGILSPSPVPAVVDVGYAKYLGTRFPDNDYTVAFLGVPYAEPPLNDQRFRAPIPLNTTRVSHEARKAKNGVIDVSFYPEFCLQGGRDGLVGGAGTEDCLKVNIYKPLNATTTSALPVLVFFHGGGYIFGNPRNFPFDHWIKQSPNIVIVSVYYRLNSLGFLAHPELVGHLGDMNAGFLDQVEALRWVRKHIRTFGGDPAMVTIDGHSAGGSSVALHLANKNLFFSAAIAQSVYRVPVPTPEQQKELFEFYSSHAGCIQGTVAGRMDCLRKADVAVLARAQDLVDTPEFQGAYRVFRPVVDGTVILDYPTRSIVHGSFQQVPLLVGATSNETSIPETDVATGLRYLYPGLTDKDIEEFLEVYSAEDYESSSQRFRAATGESVFICARTIMGHAFKEAGVNTWLYRYNQPNPTIGSPVVAHSAESWMMFNGTKTGNNGTAIFTPLNDKEKAFSKELIAYWISFVRSHNPNTFKLENSPYWPRGAGEQIVLQLDGDGSYVEKEDPNEGRRCEFVLSKVSKEQN</sequence>
<dbReference type="EC" id="3.1.1.-" evidence="3"/>
<dbReference type="InterPro" id="IPR019826">
    <property type="entry name" value="Carboxylesterase_B_AS"/>
</dbReference>
<dbReference type="PANTHER" id="PTHR11559">
    <property type="entry name" value="CARBOXYLESTERASE"/>
    <property type="match status" value="1"/>
</dbReference>
<dbReference type="AlphaFoldDB" id="A0AAW0CFC2"/>
<dbReference type="Gene3D" id="3.40.50.1820">
    <property type="entry name" value="alpha/beta hydrolase"/>
    <property type="match status" value="1"/>
</dbReference>
<dbReference type="InterPro" id="IPR002018">
    <property type="entry name" value="CarbesteraseB"/>
</dbReference>
<evidence type="ECO:0000259" key="4">
    <source>
        <dbReference type="Pfam" id="PF00135"/>
    </source>
</evidence>
<evidence type="ECO:0000256" key="3">
    <source>
        <dbReference type="RuleBase" id="RU361235"/>
    </source>
</evidence>
<evidence type="ECO:0000256" key="2">
    <source>
        <dbReference type="ARBA" id="ARBA00022801"/>
    </source>
</evidence>
<comment type="caution">
    <text evidence="5">The sequence shown here is derived from an EMBL/GenBank/DDBJ whole genome shotgun (WGS) entry which is preliminary data.</text>
</comment>
<accession>A0AAW0CFC2</accession>
<comment type="similarity">
    <text evidence="1 3">Belongs to the type-B carboxylesterase/lipase family.</text>
</comment>
<gene>
    <name evidence="5" type="ORF">VNI00_010757</name>
</gene>
<evidence type="ECO:0000256" key="1">
    <source>
        <dbReference type="ARBA" id="ARBA00005964"/>
    </source>
</evidence>
<dbReference type="SUPFAM" id="SSF53474">
    <property type="entry name" value="alpha/beta-Hydrolases"/>
    <property type="match status" value="1"/>
</dbReference>
<keyword evidence="3" id="KW-0732">Signal</keyword>
<feature type="signal peptide" evidence="3">
    <location>
        <begin position="1"/>
        <end position="24"/>
    </location>
</feature>
<dbReference type="Pfam" id="PF00135">
    <property type="entry name" value="COesterase"/>
    <property type="match status" value="1"/>
</dbReference>
<proteinExistence type="inferred from homology"/>
<dbReference type="PROSITE" id="PS00122">
    <property type="entry name" value="CARBOXYLESTERASE_B_1"/>
    <property type="match status" value="1"/>
</dbReference>
<dbReference type="EMBL" id="JAYKXP010000044">
    <property type="protein sequence ID" value="KAK7037796.1"/>
    <property type="molecule type" value="Genomic_DNA"/>
</dbReference>
<dbReference type="Proteomes" id="UP001383192">
    <property type="component" value="Unassembled WGS sequence"/>
</dbReference>
<evidence type="ECO:0000313" key="6">
    <source>
        <dbReference type="Proteomes" id="UP001383192"/>
    </source>
</evidence>
<dbReference type="GO" id="GO:0016787">
    <property type="term" value="F:hydrolase activity"/>
    <property type="evidence" value="ECO:0007669"/>
    <property type="project" value="UniProtKB-KW"/>
</dbReference>
<protein>
    <recommendedName>
        <fullName evidence="3">Carboxylic ester hydrolase</fullName>
        <ecNumber evidence="3">3.1.1.-</ecNumber>
    </recommendedName>
</protein>
<evidence type="ECO:0000313" key="5">
    <source>
        <dbReference type="EMBL" id="KAK7037796.1"/>
    </source>
</evidence>
<keyword evidence="2 3" id="KW-0378">Hydrolase</keyword>
<name>A0AAW0CFC2_9AGAR</name>
<feature type="domain" description="Carboxylesterase type B" evidence="4">
    <location>
        <begin position="30"/>
        <end position="513"/>
    </location>
</feature>
<keyword evidence="6" id="KW-1185">Reference proteome</keyword>